<dbReference type="FunFam" id="3.30.1330.30:FF:000008">
    <property type="entry name" value="Protein pelota homolog"/>
    <property type="match status" value="1"/>
</dbReference>
<dbReference type="GO" id="GO:0070651">
    <property type="term" value="P:nonfunctional rRNA decay"/>
    <property type="evidence" value="ECO:0000318"/>
    <property type="project" value="GO_Central"/>
</dbReference>
<dbReference type="Gene3D" id="3.30.420.60">
    <property type="entry name" value="eRF1 domain 2"/>
    <property type="match status" value="1"/>
</dbReference>
<proteinExistence type="inferred from homology"/>
<evidence type="ECO:0000313" key="13">
    <source>
        <dbReference type="Proteomes" id="UP000008810"/>
    </source>
</evidence>
<organism evidence="12">
    <name type="scientific">Brachypodium distachyon</name>
    <name type="common">Purple false brome</name>
    <name type="synonym">Trachynia distachya</name>
    <dbReference type="NCBI Taxonomy" id="15368"/>
    <lineage>
        <taxon>Eukaryota</taxon>
        <taxon>Viridiplantae</taxon>
        <taxon>Streptophyta</taxon>
        <taxon>Embryophyta</taxon>
        <taxon>Tracheophyta</taxon>
        <taxon>Spermatophyta</taxon>
        <taxon>Magnoliopsida</taxon>
        <taxon>Liliopsida</taxon>
        <taxon>Poales</taxon>
        <taxon>Poaceae</taxon>
        <taxon>BOP clade</taxon>
        <taxon>Pooideae</taxon>
        <taxon>Stipodae</taxon>
        <taxon>Brachypodieae</taxon>
        <taxon>Brachypodium</taxon>
    </lineage>
</organism>
<evidence type="ECO:0000256" key="9">
    <source>
        <dbReference type="RuleBase" id="RU362019"/>
    </source>
</evidence>
<dbReference type="InterPro" id="IPR004405">
    <property type="entry name" value="TF_pelota"/>
</dbReference>
<dbReference type="PANTHER" id="PTHR10853:SF8">
    <property type="entry name" value="PROTEIN PELOTA HOMOLOG"/>
    <property type="match status" value="1"/>
</dbReference>
<evidence type="ECO:0000256" key="4">
    <source>
        <dbReference type="ARBA" id="ARBA00009504"/>
    </source>
</evidence>
<dbReference type="SUPFAM" id="SSF53137">
    <property type="entry name" value="Translational machinery components"/>
    <property type="match status" value="1"/>
</dbReference>
<reference evidence="12" key="3">
    <citation type="submission" date="2018-08" db="UniProtKB">
        <authorList>
            <consortium name="EnsemblPlants"/>
        </authorList>
    </citation>
    <scope>IDENTIFICATION</scope>
    <source>
        <strain evidence="12">cv. Bd21</strain>
    </source>
</reference>
<protein>
    <recommendedName>
        <fullName evidence="9">Protein pelota homolog</fullName>
    </recommendedName>
</protein>
<evidence type="ECO:0000256" key="7">
    <source>
        <dbReference type="ARBA" id="ARBA00023242"/>
    </source>
</evidence>
<dbReference type="GO" id="GO:0070481">
    <property type="term" value="P:nuclear-transcribed mRNA catabolic process, non-stop decay"/>
    <property type="evidence" value="ECO:0007669"/>
    <property type="project" value="InterPro"/>
</dbReference>
<gene>
    <name evidence="12" type="primary">LOC100821812</name>
    <name evidence="11" type="ORF">BRADI_2g43260v3</name>
</gene>
<dbReference type="SMR" id="I1HPB5"/>
<dbReference type="GO" id="GO:0070966">
    <property type="term" value="P:nuclear-transcribed mRNA catabolic process, no-go decay"/>
    <property type="evidence" value="ECO:0000318"/>
    <property type="project" value="GO_Central"/>
</dbReference>
<evidence type="ECO:0000313" key="12">
    <source>
        <dbReference type="EnsemblPlants" id="KQK08685"/>
    </source>
</evidence>
<comment type="function">
    <text evidence="8">Component of the Pelota-HBS1L complex, a complex that recognizes stalled ribosomes and triggers the No-Go Decay (NGD) pathway. In the Pelota-HBS1L complex, pelo recognizes ribosomes stalled at the 3' end of an mRNA and engages stalled ribosomes by destabilizing mRNA in the mRNA channel. Following ribosome-binding, the Pelota-HBS1L complex promotes the disassembly of stalled ribosomes, followed by degradation of damaged mRNAs as part of the NGD pathway.</text>
</comment>
<dbReference type="Pfam" id="PF03464">
    <property type="entry name" value="eRF1_2"/>
    <property type="match status" value="1"/>
</dbReference>
<dbReference type="OrthoDB" id="10249111at2759"/>
<feature type="domain" description="eRF1/Pelota-like N-terminal" evidence="10">
    <location>
        <begin position="1"/>
        <end position="127"/>
    </location>
</feature>
<evidence type="ECO:0000256" key="6">
    <source>
        <dbReference type="ARBA" id="ARBA00022723"/>
    </source>
</evidence>
<dbReference type="GO" id="GO:0005634">
    <property type="term" value="C:nucleus"/>
    <property type="evidence" value="ECO:0007669"/>
    <property type="project" value="UniProtKB-SubCell"/>
</dbReference>
<dbReference type="InterPro" id="IPR005142">
    <property type="entry name" value="eRF1_3"/>
</dbReference>
<evidence type="ECO:0000256" key="1">
    <source>
        <dbReference type="ARBA" id="ARBA00001968"/>
    </source>
</evidence>
<dbReference type="InterPro" id="IPR005141">
    <property type="entry name" value="eRF1_2"/>
</dbReference>
<keyword evidence="13" id="KW-1185">Reference proteome</keyword>
<dbReference type="HOGENOM" id="CLU_023334_3_1_1"/>
<dbReference type="GO" id="GO:0071025">
    <property type="term" value="P:RNA surveillance"/>
    <property type="evidence" value="ECO:0007669"/>
    <property type="project" value="InterPro"/>
</dbReference>
<dbReference type="Pfam" id="PF26356">
    <property type="entry name" value="Pelota_N"/>
    <property type="match status" value="1"/>
</dbReference>
<dbReference type="GO" id="GO:0032790">
    <property type="term" value="P:ribosome disassembly"/>
    <property type="evidence" value="ECO:0000318"/>
    <property type="project" value="GO_Central"/>
</dbReference>
<keyword evidence="6 9" id="KW-0479">Metal-binding</keyword>
<keyword evidence="7" id="KW-0539">Nucleus</keyword>
<reference evidence="11" key="2">
    <citation type="submission" date="2017-06" db="EMBL/GenBank/DDBJ databases">
        <title>WGS assembly of Brachypodium distachyon.</title>
        <authorList>
            <consortium name="The International Brachypodium Initiative"/>
            <person name="Lucas S."/>
            <person name="Harmon-Smith M."/>
            <person name="Lail K."/>
            <person name="Tice H."/>
            <person name="Grimwood J."/>
            <person name="Bruce D."/>
            <person name="Barry K."/>
            <person name="Shu S."/>
            <person name="Lindquist E."/>
            <person name="Wang M."/>
            <person name="Pitluck S."/>
            <person name="Vogel J.P."/>
            <person name="Garvin D.F."/>
            <person name="Mockler T.C."/>
            <person name="Schmutz J."/>
            <person name="Rokhsar D."/>
            <person name="Bevan M.W."/>
        </authorList>
    </citation>
    <scope>NUCLEOTIDE SEQUENCE</scope>
    <source>
        <strain evidence="11">Bd21</strain>
    </source>
</reference>
<dbReference type="Gene3D" id="3.30.1330.30">
    <property type="match status" value="1"/>
</dbReference>
<evidence type="ECO:0000259" key="10">
    <source>
        <dbReference type="SMART" id="SM01194"/>
    </source>
</evidence>
<keyword evidence="5 9" id="KW-0963">Cytoplasm</keyword>
<accession>I1HPB5</accession>
<reference evidence="11 12" key="1">
    <citation type="journal article" date="2010" name="Nature">
        <title>Genome sequencing and analysis of the model grass Brachypodium distachyon.</title>
        <authorList>
            <consortium name="International Brachypodium Initiative"/>
        </authorList>
    </citation>
    <scope>NUCLEOTIDE SEQUENCE [LARGE SCALE GENOMIC DNA]</scope>
    <source>
        <strain evidence="11">Bd21</strain>
        <strain evidence="12">cv. Bd21</strain>
    </source>
</reference>
<dbReference type="InterPro" id="IPR005140">
    <property type="entry name" value="eRF1_Pelota-like_N"/>
</dbReference>
<comment type="similarity">
    <text evidence="4 9">Belongs to the eukaryotic release factor 1 family. Pelota subfamily.</text>
</comment>
<dbReference type="InterPro" id="IPR058547">
    <property type="entry name" value="Pelota_N"/>
</dbReference>
<dbReference type="EnsemblPlants" id="KQK08685">
    <property type="protein sequence ID" value="KQK08685"/>
    <property type="gene ID" value="BRADI_2g43260v3"/>
</dbReference>
<dbReference type="Proteomes" id="UP000008810">
    <property type="component" value="Chromosome 2"/>
</dbReference>
<dbReference type="Gene3D" id="2.30.30.870">
    <property type="entry name" value="Pelota, domain A"/>
    <property type="match status" value="1"/>
</dbReference>
<dbReference type="SUPFAM" id="SSF159065">
    <property type="entry name" value="Dom34/Pelota N-terminal domain-like"/>
    <property type="match status" value="1"/>
</dbReference>
<dbReference type="Gramene" id="KQK08685">
    <property type="protein sequence ID" value="KQK08685"/>
    <property type="gene ID" value="BRADI_2g43260v3"/>
</dbReference>
<dbReference type="KEGG" id="bdi:100821812"/>
<evidence type="ECO:0000256" key="8">
    <source>
        <dbReference type="ARBA" id="ARBA00054141"/>
    </source>
</evidence>
<dbReference type="InterPro" id="IPR038069">
    <property type="entry name" value="Pelota/DOM34_N"/>
</dbReference>
<dbReference type="GeneID" id="100821812"/>
<dbReference type="GO" id="GO:0046872">
    <property type="term" value="F:metal ion binding"/>
    <property type="evidence" value="ECO:0007669"/>
    <property type="project" value="UniProtKB-KW"/>
</dbReference>
<dbReference type="InterPro" id="IPR042226">
    <property type="entry name" value="eFR1_2_sf"/>
</dbReference>
<name>I1HPB5_BRADI</name>
<evidence type="ECO:0000313" key="11">
    <source>
        <dbReference type="EMBL" id="KQK08685.1"/>
    </source>
</evidence>
<dbReference type="AlphaFoldDB" id="I1HPB5"/>
<dbReference type="NCBIfam" id="TIGR00111">
    <property type="entry name" value="pelota"/>
    <property type="match status" value="1"/>
</dbReference>
<comment type="cofactor">
    <cofactor evidence="1 9">
        <name>a divalent metal cation</name>
        <dbReference type="ChEBI" id="CHEBI:60240"/>
    </cofactor>
</comment>
<dbReference type="PANTHER" id="PTHR10853">
    <property type="entry name" value="PELOTA"/>
    <property type="match status" value="1"/>
</dbReference>
<dbReference type="SMART" id="SM01194">
    <property type="entry name" value="eRF1_1"/>
    <property type="match status" value="1"/>
</dbReference>
<dbReference type="FunFam" id="2.30.30.870:FF:000002">
    <property type="entry name" value="Protein pelota homolog"/>
    <property type="match status" value="1"/>
</dbReference>
<dbReference type="FunFam" id="3.30.420.60:FF:000002">
    <property type="entry name" value="Protein pelota homolog"/>
    <property type="match status" value="1"/>
</dbReference>
<dbReference type="EMBL" id="CM000881">
    <property type="protein sequence ID" value="KQK08685.1"/>
    <property type="molecule type" value="Genomic_DNA"/>
</dbReference>
<dbReference type="SUPFAM" id="SSF55315">
    <property type="entry name" value="L30e-like"/>
    <property type="match status" value="1"/>
</dbReference>
<dbReference type="GO" id="GO:0005737">
    <property type="term" value="C:cytoplasm"/>
    <property type="evidence" value="ECO:0000318"/>
    <property type="project" value="GO_Central"/>
</dbReference>
<sequence length="377" mass="41951">MKLVQSNFARDAPGYAKLLPKVDDDLWDAYNLILAGDSVEAVTFRKITRSGGRDAERVKLTLEIAVDSVEYDKDGSVLRVRGRNISKNEHIQVGQFHTLELELKRPFVLRKELWDWPALDTIRQSCDDTGANADLAVLLMQEGLAQLFLVGRSVAANRARVEAPIPRKHGSAAVSAYDAALKGFFERVLEAFLSHVDFQVVRCVVVASPGFTKEQFHGYMLLEAERRGLRAVLQNKARIVLARAPSGYAHSLQEVLACPGVKALVKDTRLAQEAPALEEFFAMVIKDSDRACYGPKHVDVAHERLAIQTLLFTDTMFRNREVAARRKCVDLAEAVKKQGGTVRVFSSMHVSGNQLEQLTGIAAILRFPLPELDDIEM</sequence>
<evidence type="ECO:0000256" key="5">
    <source>
        <dbReference type="ARBA" id="ARBA00022490"/>
    </source>
</evidence>
<dbReference type="STRING" id="15368.I1HPB5"/>
<dbReference type="eggNOG" id="KOG2869">
    <property type="taxonomic scope" value="Eukaryota"/>
</dbReference>
<evidence type="ECO:0000256" key="2">
    <source>
        <dbReference type="ARBA" id="ARBA00004123"/>
    </source>
</evidence>
<comment type="subcellular location">
    <subcellularLocation>
        <location evidence="3 9">Cytoplasm</location>
    </subcellularLocation>
    <subcellularLocation>
        <location evidence="2">Nucleus</location>
    </subcellularLocation>
</comment>
<evidence type="ECO:0000256" key="3">
    <source>
        <dbReference type="ARBA" id="ARBA00004496"/>
    </source>
</evidence>
<dbReference type="RefSeq" id="XP_003569340.1">
    <property type="nucleotide sequence ID" value="XM_003569292.4"/>
</dbReference>
<dbReference type="OMA" id="KEQFHGY"/>
<dbReference type="InterPro" id="IPR029064">
    <property type="entry name" value="Ribosomal_eL30-like_sf"/>
</dbReference>
<dbReference type="Pfam" id="PF03465">
    <property type="entry name" value="eRF1_3"/>
    <property type="match status" value="1"/>
</dbReference>